<dbReference type="GO" id="GO:0005829">
    <property type="term" value="C:cytosol"/>
    <property type="evidence" value="ECO:0007669"/>
    <property type="project" value="TreeGrafter"/>
</dbReference>
<dbReference type="GO" id="GO:0046872">
    <property type="term" value="F:metal ion binding"/>
    <property type="evidence" value="ECO:0007669"/>
    <property type="project" value="UniProtKB-KW"/>
</dbReference>
<keyword evidence="4" id="KW-0119">Carbohydrate metabolism</keyword>
<dbReference type="Gene3D" id="3.40.190.90">
    <property type="match status" value="1"/>
</dbReference>
<accession>X0UNL1</accession>
<dbReference type="SUPFAM" id="SSF56655">
    <property type="entry name" value="Carbohydrate phosphatase"/>
    <property type="match status" value="1"/>
</dbReference>
<keyword evidence="3" id="KW-0464">Manganese</keyword>
<dbReference type="GO" id="GO:0042132">
    <property type="term" value="F:fructose 1,6-bisphosphate 1-phosphatase activity"/>
    <property type="evidence" value="ECO:0007669"/>
    <property type="project" value="InterPro"/>
</dbReference>
<keyword evidence="1" id="KW-0479">Metal-binding</keyword>
<keyword evidence="2" id="KW-0378">Hydrolase</keyword>
<dbReference type="GO" id="GO:0006071">
    <property type="term" value="P:glycerol metabolic process"/>
    <property type="evidence" value="ECO:0007669"/>
    <property type="project" value="InterPro"/>
</dbReference>
<dbReference type="GO" id="GO:0006094">
    <property type="term" value="P:gluconeogenesis"/>
    <property type="evidence" value="ECO:0007669"/>
    <property type="project" value="InterPro"/>
</dbReference>
<gene>
    <name evidence="5" type="ORF">S01H1_32954</name>
</gene>
<dbReference type="PANTHER" id="PTHR30447">
    <property type="entry name" value="FRUCTOSE-1,6-BISPHOSPHATASE CLASS 2"/>
    <property type="match status" value="1"/>
</dbReference>
<reference evidence="5" key="1">
    <citation type="journal article" date="2014" name="Front. Microbiol.">
        <title>High frequency of phylogenetically diverse reductive dehalogenase-homologous genes in deep subseafloor sedimentary metagenomes.</title>
        <authorList>
            <person name="Kawai M."/>
            <person name="Futagami T."/>
            <person name="Toyoda A."/>
            <person name="Takaki Y."/>
            <person name="Nishi S."/>
            <person name="Hori S."/>
            <person name="Arai W."/>
            <person name="Tsubouchi T."/>
            <person name="Morono Y."/>
            <person name="Uchiyama I."/>
            <person name="Ito T."/>
            <person name="Fujiyama A."/>
            <person name="Inagaki F."/>
            <person name="Takami H."/>
        </authorList>
    </citation>
    <scope>NUCLEOTIDE SEQUENCE</scope>
    <source>
        <strain evidence="5">Expedition CK06-06</strain>
    </source>
</reference>
<sequence>ENIGRVAECLGYKISELTVVILDRERHDYLISQVRKTGARIHLIPDGDVSSAIATALPDTGINLLMGIGGAPEGVLAAAAMRCLGGSMQGRLVLRSQEERIRAEKMGIVDINKVLNVDEIAKGEEIIFAATGVTSGDLLPGVLFRADGAITESLVLRQSSGTRRFIKSEHFYKEEYPEKILDQE</sequence>
<dbReference type="InterPro" id="IPR004464">
    <property type="entry name" value="FBPase_class-2/SBPase"/>
</dbReference>
<protein>
    <submittedName>
        <fullName evidence="5">Uncharacterized protein</fullName>
    </submittedName>
</protein>
<evidence type="ECO:0000256" key="3">
    <source>
        <dbReference type="ARBA" id="ARBA00023211"/>
    </source>
</evidence>
<feature type="non-terminal residue" evidence="5">
    <location>
        <position position="1"/>
    </location>
</feature>
<dbReference type="EMBL" id="BARS01020438">
    <property type="protein sequence ID" value="GAG07270.1"/>
    <property type="molecule type" value="Genomic_DNA"/>
</dbReference>
<proteinExistence type="predicted"/>
<comment type="caution">
    <text evidence="5">The sequence shown here is derived from an EMBL/GenBank/DDBJ whole genome shotgun (WGS) entry which is preliminary data.</text>
</comment>
<dbReference type="Pfam" id="PF03320">
    <property type="entry name" value="FBPase_glpX"/>
    <property type="match status" value="1"/>
</dbReference>
<evidence type="ECO:0000256" key="4">
    <source>
        <dbReference type="ARBA" id="ARBA00023277"/>
    </source>
</evidence>
<dbReference type="AlphaFoldDB" id="X0UNL1"/>
<organism evidence="5">
    <name type="scientific">marine sediment metagenome</name>
    <dbReference type="NCBI Taxonomy" id="412755"/>
    <lineage>
        <taxon>unclassified sequences</taxon>
        <taxon>metagenomes</taxon>
        <taxon>ecological metagenomes</taxon>
    </lineage>
</organism>
<evidence type="ECO:0000256" key="2">
    <source>
        <dbReference type="ARBA" id="ARBA00022801"/>
    </source>
</evidence>
<evidence type="ECO:0000256" key="1">
    <source>
        <dbReference type="ARBA" id="ARBA00022723"/>
    </source>
</evidence>
<evidence type="ECO:0000313" key="5">
    <source>
        <dbReference type="EMBL" id="GAG07270.1"/>
    </source>
</evidence>
<name>X0UNL1_9ZZZZ</name>
<dbReference type="GO" id="GO:0030388">
    <property type="term" value="P:fructose 1,6-bisphosphate metabolic process"/>
    <property type="evidence" value="ECO:0007669"/>
    <property type="project" value="TreeGrafter"/>
</dbReference>
<dbReference type="PANTHER" id="PTHR30447:SF0">
    <property type="entry name" value="FRUCTOSE-1,6-BISPHOSPHATASE 1 CLASS 2-RELATED"/>
    <property type="match status" value="1"/>
</dbReference>